<sequence length="69" mass="8224">MRKLALLGEQYEQSIAEMLQQQNVRLDEAQLAEANELKQRLQQELELLIAYQSKLKMQAESQHQKERKR</sequence>
<proteinExistence type="predicted"/>
<evidence type="ECO:0000313" key="10">
    <source>
        <dbReference type="EMBL" id="KAK6192374.1"/>
    </source>
</evidence>
<evidence type="ECO:0000256" key="1">
    <source>
        <dbReference type="ARBA" id="ARBA00012513"/>
    </source>
</evidence>
<feature type="coiled-coil region" evidence="9">
    <location>
        <begin position="24"/>
        <end position="54"/>
    </location>
</feature>
<dbReference type="EC" id="2.7.11.1" evidence="1"/>
<accession>A0AAN8KF01</accession>
<evidence type="ECO:0000256" key="2">
    <source>
        <dbReference type="ARBA" id="ARBA00022527"/>
    </source>
</evidence>
<comment type="catalytic activity">
    <reaction evidence="7">
        <text>L-threonyl-[protein] + ATP = O-phospho-L-threonyl-[protein] + ADP + H(+)</text>
        <dbReference type="Rhea" id="RHEA:46608"/>
        <dbReference type="Rhea" id="RHEA-COMP:11060"/>
        <dbReference type="Rhea" id="RHEA-COMP:11605"/>
        <dbReference type="ChEBI" id="CHEBI:15378"/>
        <dbReference type="ChEBI" id="CHEBI:30013"/>
        <dbReference type="ChEBI" id="CHEBI:30616"/>
        <dbReference type="ChEBI" id="CHEBI:61977"/>
        <dbReference type="ChEBI" id="CHEBI:456216"/>
        <dbReference type="EC" id="2.7.11.1"/>
    </reaction>
</comment>
<dbReference type="GO" id="GO:0004674">
    <property type="term" value="F:protein serine/threonine kinase activity"/>
    <property type="evidence" value="ECO:0007669"/>
    <property type="project" value="UniProtKB-KW"/>
</dbReference>
<dbReference type="AlphaFoldDB" id="A0AAN8KF01"/>
<dbReference type="GO" id="GO:0005524">
    <property type="term" value="F:ATP binding"/>
    <property type="evidence" value="ECO:0007669"/>
    <property type="project" value="UniProtKB-KW"/>
</dbReference>
<dbReference type="PANTHER" id="PTHR47167">
    <property type="entry name" value="SERINE/THREONINE-PROTEIN KINASE TAO1-LIKE PROTEIN"/>
    <property type="match status" value="1"/>
</dbReference>
<evidence type="ECO:0000313" key="11">
    <source>
        <dbReference type="Proteomes" id="UP001347796"/>
    </source>
</evidence>
<comment type="catalytic activity">
    <reaction evidence="8">
        <text>L-seryl-[protein] + ATP = O-phospho-L-seryl-[protein] + ADP + H(+)</text>
        <dbReference type="Rhea" id="RHEA:17989"/>
        <dbReference type="Rhea" id="RHEA-COMP:9863"/>
        <dbReference type="Rhea" id="RHEA-COMP:11604"/>
        <dbReference type="ChEBI" id="CHEBI:15378"/>
        <dbReference type="ChEBI" id="CHEBI:29999"/>
        <dbReference type="ChEBI" id="CHEBI:30616"/>
        <dbReference type="ChEBI" id="CHEBI:83421"/>
        <dbReference type="ChEBI" id="CHEBI:456216"/>
        <dbReference type="EC" id="2.7.11.1"/>
    </reaction>
</comment>
<keyword evidence="9" id="KW-0175">Coiled coil</keyword>
<evidence type="ECO:0000256" key="4">
    <source>
        <dbReference type="ARBA" id="ARBA00022741"/>
    </source>
</evidence>
<keyword evidence="6" id="KW-0067">ATP-binding</keyword>
<keyword evidence="3" id="KW-0808">Transferase</keyword>
<comment type="caution">
    <text evidence="10">The sequence shown here is derived from an EMBL/GenBank/DDBJ whole genome shotgun (WGS) entry which is preliminary data.</text>
</comment>
<evidence type="ECO:0000256" key="3">
    <source>
        <dbReference type="ARBA" id="ARBA00022679"/>
    </source>
</evidence>
<evidence type="ECO:0000256" key="6">
    <source>
        <dbReference type="ARBA" id="ARBA00022840"/>
    </source>
</evidence>
<evidence type="ECO:0000256" key="7">
    <source>
        <dbReference type="ARBA" id="ARBA00047899"/>
    </source>
</evidence>
<gene>
    <name evidence="10" type="ORF">SNE40_003850</name>
</gene>
<keyword evidence="5" id="KW-0418">Kinase</keyword>
<dbReference type="InterPro" id="IPR051234">
    <property type="entry name" value="TAO_STE20_kinase"/>
</dbReference>
<keyword evidence="4" id="KW-0547">Nucleotide-binding</keyword>
<keyword evidence="2" id="KW-0723">Serine/threonine-protein kinase</keyword>
<organism evidence="10 11">
    <name type="scientific">Patella caerulea</name>
    <name type="common">Rayed Mediterranean limpet</name>
    <dbReference type="NCBI Taxonomy" id="87958"/>
    <lineage>
        <taxon>Eukaryota</taxon>
        <taxon>Metazoa</taxon>
        <taxon>Spiralia</taxon>
        <taxon>Lophotrochozoa</taxon>
        <taxon>Mollusca</taxon>
        <taxon>Gastropoda</taxon>
        <taxon>Patellogastropoda</taxon>
        <taxon>Patelloidea</taxon>
        <taxon>Patellidae</taxon>
        <taxon>Patella</taxon>
    </lineage>
</organism>
<evidence type="ECO:0000256" key="5">
    <source>
        <dbReference type="ARBA" id="ARBA00022777"/>
    </source>
</evidence>
<dbReference type="GO" id="GO:0005737">
    <property type="term" value="C:cytoplasm"/>
    <property type="evidence" value="ECO:0007669"/>
    <property type="project" value="TreeGrafter"/>
</dbReference>
<name>A0AAN8KF01_PATCE</name>
<keyword evidence="11" id="KW-1185">Reference proteome</keyword>
<evidence type="ECO:0000256" key="9">
    <source>
        <dbReference type="SAM" id="Coils"/>
    </source>
</evidence>
<dbReference type="PANTHER" id="PTHR47167:SF4">
    <property type="entry name" value="SERINE_THREONINE-PROTEIN KINASE TAO"/>
    <property type="match status" value="1"/>
</dbReference>
<protein>
    <recommendedName>
        <fullName evidence="1">non-specific serine/threonine protein kinase</fullName>
        <ecNumber evidence="1">2.7.11.1</ecNumber>
    </recommendedName>
</protein>
<reference evidence="10 11" key="1">
    <citation type="submission" date="2024-01" db="EMBL/GenBank/DDBJ databases">
        <title>The genome of the rayed Mediterranean limpet Patella caerulea (Linnaeus, 1758).</title>
        <authorList>
            <person name="Anh-Thu Weber A."/>
            <person name="Halstead-Nussloch G."/>
        </authorList>
    </citation>
    <scope>NUCLEOTIDE SEQUENCE [LARGE SCALE GENOMIC DNA]</scope>
    <source>
        <strain evidence="10">AATW-2023a</strain>
        <tissue evidence="10">Whole specimen</tissue>
    </source>
</reference>
<evidence type="ECO:0000256" key="8">
    <source>
        <dbReference type="ARBA" id="ARBA00048679"/>
    </source>
</evidence>
<dbReference type="EMBL" id="JAZGQO010000002">
    <property type="protein sequence ID" value="KAK6192374.1"/>
    <property type="molecule type" value="Genomic_DNA"/>
</dbReference>
<dbReference type="Proteomes" id="UP001347796">
    <property type="component" value="Unassembled WGS sequence"/>
</dbReference>